<dbReference type="InterPro" id="IPR013766">
    <property type="entry name" value="Thioredoxin_domain"/>
</dbReference>
<dbReference type="EMBL" id="JALXMO010000003">
    <property type="protein sequence ID" value="MCT1606119.1"/>
    <property type="molecule type" value="Genomic_DNA"/>
</dbReference>
<gene>
    <name evidence="6" type="ORF">M3B43_02025</name>
</gene>
<dbReference type="Proteomes" id="UP001205046">
    <property type="component" value="Unassembled WGS sequence"/>
</dbReference>
<reference evidence="6 7" key="1">
    <citation type="submission" date="2022-04" db="EMBL/GenBank/DDBJ databases">
        <title>Human microbiome associated bacterial genomes.</title>
        <authorList>
            <person name="Sandstrom S."/>
            <person name="Salamzade R."/>
            <person name="Kalan L.R."/>
        </authorList>
    </citation>
    <scope>NUCLEOTIDE SEQUENCE [LARGE SCALE GENOMIC DNA]</scope>
    <source>
        <strain evidence="7">p3-SID767</strain>
    </source>
</reference>
<organism evidence="6 7">
    <name type="scientific">Nesterenkonia massiliensis</name>
    <dbReference type="NCBI Taxonomy" id="1232429"/>
    <lineage>
        <taxon>Bacteria</taxon>
        <taxon>Bacillati</taxon>
        <taxon>Actinomycetota</taxon>
        <taxon>Actinomycetes</taxon>
        <taxon>Micrococcales</taxon>
        <taxon>Micrococcaceae</taxon>
        <taxon>Nesterenkonia</taxon>
    </lineage>
</organism>
<comment type="function">
    <text evidence="3">Thiol-specific peroxidase that catalyzes the reduction of hydrogen peroxide and organic hydroperoxides to water and alcohols, respectively. Plays a role in cell protection against oxidative stress by detoxifying peroxides.</text>
</comment>
<dbReference type="RefSeq" id="WP_260072340.1">
    <property type="nucleotide sequence ID" value="NZ_JALXMO010000003.1"/>
</dbReference>
<comment type="similarity">
    <text evidence="1">Belongs to the peroxiredoxin family. AhpC/Prx1 subfamily.</text>
</comment>
<dbReference type="PANTHER" id="PTHR10681:SF128">
    <property type="entry name" value="THIOREDOXIN-DEPENDENT PEROXIDE REDUCTASE, MITOCHONDRIAL"/>
    <property type="match status" value="1"/>
</dbReference>
<keyword evidence="7" id="KW-1185">Reference proteome</keyword>
<evidence type="ECO:0000313" key="6">
    <source>
        <dbReference type="EMBL" id="MCT1606119.1"/>
    </source>
</evidence>
<dbReference type="InterPro" id="IPR050217">
    <property type="entry name" value="Peroxiredoxin"/>
</dbReference>
<feature type="compositionally biased region" description="Pro residues" evidence="4">
    <location>
        <begin position="1"/>
        <end position="14"/>
    </location>
</feature>
<dbReference type="InterPro" id="IPR000866">
    <property type="entry name" value="AhpC/TSA"/>
</dbReference>
<name>A0ABT2HN56_9MICC</name>
<evidence type="ECO:0000259" key="5">
    <source>
        <dbReference type="PROSITE" id="PS51352"/>
    </source>
</evidence>
<sequence length="183" mass="19814">MAVPGLPQPVPPRPLGLRPAHGAPAPDFTARTHHGEHLQLSALTAGPVLVMFYPFAFSRVCGSELHEMVSRWSELEPTGVRVLAISCDAVHTLRAYAEHLQLGSLPSAASSGGPGRAELSLLSDFWPHGQIAQNYGVFNPVTGAPSRVSYLLDDQLVVREVIEADDGDARDCDQILHQLRRLE</sequence>
<dbReference type="InterPro" id="IPR036249">
    <property type="entry name" value="Thioredoxin-like_sf"/>
</dbReference>
<protein>
    <submittedName>
        <fullName evidence="6">Redoxin domain-containing protein</fullName>
    </submittedName>
</protein>
<accession>A0ABT2HN56</accession>
<keyword evidence="2" id="KW-0560">Oxidoreductase</keyword>
<evidence type="ECO:0000256" key="1">
    <source>
        <dbReference type="ARBA" id="ARBA00009796"/>
    </source>
</evidence>
<proteinExistence type="inferred from homology"/>
<dbReference type="PROSITE" id="PS51352">
    <property type="entry name" value="THIOREDOXIN_2"/>
    <property type="match status" value="1"/>
</dbReference>
<evidence type="ECO:0000313" key="7">
    <source>
        <dbReference type="Proteomes" id="UP001205046"/>
    </source>
</evidence>
<dbReference type="PANTHER" id="PTHR10681">
    <property type="entry name" value="THIOREDOXIN PEROXIDASE"/>
    <property type="match status" value="1"/>
</dbReference>
<dbReference type="Gene3D" id="3.40.30.10">
    <property type="entry name" value="Glutaredoxin"/>
    <property type="match status" value="1"/>
</dbReference>
<evidence type="ECO:0000256" key="4">
    <source>
        <dbReference type="SAM" id="MobiDB-lite"/>
    </source>
</evidence>
<evidence type="ECO:0000256" key="3">
    <source>
        <dbReference type="ARBA" id="ARBA00037420"/>
    </source>
</evidence>
<dbReference type="Pfam" id="PF00578">
    <property type="entry name" value="AhpC-TSA"/>
    <property type="match status" value="1"/>
</dbReference>
<dbReference type="SUPFAM" id="SSF52833">
    <property type="entry name" value="Thioredoxin-like"/>
    <property type="match status" value="1"/>
</dbReference>
<feature type="domain" description="Thioredoxin" evidence="5">
    <location>
        <begin position="19"/>
        <end position="183"/>
    </location>
</feature>
<evidence type="ECO:0000256" key="2">
    <source>
        <dbReference type="ARBA" id="ARBA00023002"/>
    </source>
</evidence>
<feature type="region of interest" description="Disordered" evidence="4">
    <location>
        <begin position="1"/>
        <end position="30"/>
    </location>
</feature>
<comment type="caution">
    <text evidence="6">The sequence shown here is derived from an EMBL/GenBank/DDBJ whole genome shotgun (WGS) entry which is preliminary data.</text>
</comment>